<dbReference type="SUPFAM" id="SSF53254">
    <property type="entry name" value="Phosphoglycerate mutase-like"/>
    <property type="match status" value="1"/>
</dbReference>
<name>A0A845M245_9RHOB</name>
<dbReference type="RefSeq" id="WP_161349920.1">
    <property type="nucleotide sequence ID" value="NZ_WTUX01000005.1"/>
</dbReference>
<evidence type="ECO:0000313" key="2">
    <source>
        <dbReference type="Proteomes" id="UP000467322"/>
    </source>
</evidence>
<dbReference type="Proteomes" id="UP000467322">
    <property type="component" value="Unassembled WGS sequence"/>
</dbReference>
<dbReference type="InterPro" id="IPR029033">
    <property type="entry name" value="His_PPase_superfam"/>
</dbReference>
<dbReference type="AlphaFoldDB" id="A0A845M245"/>
<dbReference type="EMBL" id="WTUX01000005">
    <property type="protein sequence ID" value="MZR11797.1"/>
    <property type="molecule type" value="Genomic_DNA"/>
</dbReference>
<accession>A0A845M245</accession>
<gene>
    <name evidence="1" type="ORF">GQE99_02055</name>
</gene>
<sequence length="161" mass="17197">MRHFLICALLIVVTGLPVEAQERVFVIRHAEKEAGDDPGLTPAGVHRAHRWAEMLRDVGLDAVIHTDAARTRLTGTIIAEALALEPVEVGRTDVVGLVDLLAFDFEDADVLVVAHSETIPAIVERLGGGPGAKVAPDDFASLFVLGPASGDARDVMRLHMP</sequence>
<proteinExistence type="predicted"/>
<organism evidence="1 2">
    <name type="scientific">Maritimibacter harenae</name>
    <dbReference type="NCBI Taxonomy" id="2606218"/>
    <lineage>
        <taxon>Bacteria</taxon>
        <taxon>Pseudomonadati</taxon>
        <taxon>Pseudomonadota</taxon>
        <taxon>Alphaproteobacteria</taxon>
        <taxon>Rhodobacterales</taxon>
        <taxon>Roseobacteraceae</taxon>
        <taxon>Maritimibacter</taxon>
    </lineage>
</organism>
<dbReference type="CDD" id="cd07067">
    <property type="entry name" value="HP_PGM_like"/>
    <property type="match status" value="1"/>
</dbReference>
<dbReference type="Gene3D" id="3.40.50.1240">
    <property type="entry name" value="Phosphoglycerate mutase-like"/>
    <property type="match status" value="1"/>
</dbReference>
<reference evidence="1 2" key="1">
    <citation type="submission" date="2019-12" db="EMBL/GenBank/DDBJ databases">
        <title>Maritimibacter sp. nov. sp. isolated from sea sand.</title>
        <authorList>
            <person name="Kim J."/>
            <person name="Jeong S.E."/>
            <person name="Jung H.S."/>
            <person name="Jeon C.O."/>
        </authorList>
    </citation>
    <scope>NUCLEOTIDE SEQUENCE [LARGE SCALE GENOMIC DNA]</scope>
    <source>
        <strain evidence="1 2">DP07</strain>
    </source>
</reference>
<evidence type="ECO:0008006" key="3">
    <source>
        <dbReference type="Google" id="ProtNLM"/>
    </source>
</evidence>
<dbReference type="InterPro" id="IPR013078">
    <property type="entry name" value="His_Pase_superF_clade-1"/>
</dbReference>
<keyword evidence="2" id="KW-1185">Reference proteome</keyword>
<dbReference type="Pfam" id="PF00300">
    <property type="entry name" value="His_Phos_1"/>
    <property type="match status" value="1"/>
</dbReference>
<protein>
    <recommendedName>
        <fullName evidence="3">Phosphohistidine phosphatase SixA</fullName>
    </recommendedName>
</protein>
<evidence type="ECO:0000313" key="1">
    <source>
        <dbReference type="EMBL" id="MZR11797.1"/>
    </source>
</evidence>
<comment type="caution">
    <text evidence="1">The sequence shown here is derived from an EMBL/GenBank/DDBJ whole genome shotgun (WGS) entry which is preliminary data.</text>
</comment>